<keyword evidence="3" id="KW-0238">DNA-binding</keyword>
<keyword evidence="4" id="KW-0804">Transcription</keyword>
<evidence type="ECO:0000256" key="3">
    <source>
        <dbReference type="ARBA" id="ARBA00023125"/>
    </source>
</evidence>
<dbReference type="GO" id="GO:0006351">
    <property type="term" value="P:DNA-templated transcription"/>
    <property type="evidence" value="ECO:0007669"/>
    <property type="project" value="TreeGrafter"/>
</dbReference>
<gene>
    <name evidence="6" type="primary">dmlR_2</name>
    <name evidence="6" type="ORF">PSEMO_03530</name>
</gene>
<dbReference type="GO" id="GO:0043565">
    <property type="term" value="F:sequence-specific DNA binding"/>
    <property type="evidence" value="ECO:0007669"/>
    <property type="project" value="TreeGrafter"/>
</dbReference>
<dbReference type="SUPFAM" id="SSF53850">
    <property type="entry name" value="Periplasmic binding protein-like II"/>
    <property type="match status" value="1"/>
</dbReference>
<accession>A0A1Q9RBC6</accession>
<dbReference type="PANTHER" id="PTHR30537:SF5">
    <property type="entry name" value="HTH-TYPE TRANSCRIPTIONAL ACTIVATOR TTDR-RELATED"/>
    <property type="match status" value="1"/>
</dbReference>
<dbReference type="Gene3D" id="1.10.10.10">
    <property type="entry name" value="Winged helix-like DNA-binding domain superfamily/Winged helix DNA-binding domain"/>
    <property type="match status" value="1"/>
</dbReference>
<dbReference type="Pfam" id="PF03466">
    <property type="entry name" value="LysR_substrate"/>
    <property type="match status" value="1"/>
</dbReference>
<dbReference type="FunFam" id="1.10.10.10:FF:000001">
    <property type="entry name" value="LysR family transcriptional regulator"/>
    <property type="match status" value="1"/>
</dbReference>
<dbReference type="SUPFAM" id="SSF46785">
    <property type="entry name" value="Winged helix' DNA-binding domain"/>
    <property type="match status" value="1"/>
</dbReference>
<feature type="domain" description="HTH lysR-type" evidence="5">
    <location>
        <begin position="1"/>
        <end position="59"/>
    </location>
</feature>
<evidence type="ECO:0000259" key="5">
    <source>
        <dbReference type="PROSITE" id="PS50931"/>
    </source>
</evidence>
<proteinExistence type="inferred from homology"/>
<dbReference type="Pfam" id="PF00126">
    <property type="entry name" value="HTH_1"/>
    <property type="match status" value="1"/>
</dbReference>
<evidence type="ECO:0000313" key="7">
    <source>
        <dbReference type="Proteomes" id="UP000186736"/>
    </source>
</evidence>
<sequence>MDKLQALGMFVETVRCGGYSAAARKLGVATSSVTRQVAALEAELGTTLLNRTTRHSSPTVVGQDYYDKAVAILEALAEADGAVFDRGSEARGRLRVNVPVEFGRRVIAPHLGRLLARHPELDISLTLSDQMTDLLTERVDLCVRLGSTLNSEDVISKPIGRFERWLLASPGYLQRASIPRHPLDLLEHQCLVFDYGPAVHNWVFREGGDSIPINVQGRLRSNNADVLREAAIADGGLALLADWLVAEDVRQGRLLRVLEGFEASPGSASCAINALYLPSHRDSSRIRAFVGFLEEVLATGAPSI</sequence>
<dbReference type="CDD" id="cd08422">
    <property type="entry name" value="PBP2_CrgA_like"/>
    <property type="match status" value="1"/>
</dbReference>
<evidence type="ECO:0000256" key="1">
    <source>
        <dbReference type="ARBA" id="ARBA00009437"/>
    </source>
</evidence>
<dbReference type="InterPro" id="IPR000847">
    <property type="entry name" value="LysR_HTH_N"/>
</dbReference>
<dbReference type="InterPro" id="IPR036390">
    <property type="entry name" value="WH_DNA-bd_sf"/>
</dbReference>
<comment type="similarity">
    <text evidence="1">Belongs to the LysR transcriptional regulatory family.</text>
</comment>
<organism evidence="6 7">
    <name type="scientific">Pseudomonas putida</name>
    <name type="common">Arthrobacter siderocapsulatus</name>
    <dbReference type="NCBI Taxonomy" id="303"/>
    <lineage>
        <taxon>Bacteria</taxon>
        <taxon>Pseudomonadati</taxon>
        <taxon>Pseudomonadota</taxon>
        <taxon>Gammaproteobacteria</taxon>
        <taxon>Pseudomonadales</taxon>
        <taxon>Pseudomonadaceae</taxon>
        <taxon>Pseudomonas</taxon>
    </lineage>
</organism>
<evidence type="ECO:0000256" key="4">
    <source>
        <dbReference type="ARBA" id="ARBA00023163"/>
    </source>
</evidence>
<protein>
    <submittedName>
        <fullName evidence="6">HTH-type transcriptional regulator DmlR</fullName>
    </submittedName>
</protein>
<dbReference type="GO" id="GO:0003700">
    <property type="term" value="F:DNA-binding transcription factor activity"/>
    <property type="evidence" value="ECO:0007669"/>
    <property type="project" value="InterPro"/>
</dbReference>
<evidence type="ECO:0000256" key="2">
    <source>
        <dbReference type="ARBA" id="ARBA00023015"/>
    </source>
</evidence>
<evidence type="ECO:0000313" key="6">
    <source>
        <dbReference type="EMBL" id="OLS64625.1"/>
    </source>
</evidence>
<dbReference type="Proteomes" id="UP000186736">
    <property type="component" value="Unassembled WGS sequence"/>
</dbReference>
<name>A0A1Q9RBC6_PSEPU</name>
<dbReference type="InterPro" id="IPR005119">
    <property type="entry name" value="LysR_subst-bd"/>
</dbReference>
<reference evidence="6 7" key="1">
    <citation type="submission" date="2016-10" db="EMBL/GenBank/DDBJ databases">
        <title>Genome Sequence of Pseudomonas putida GM4FR.</title>
        <authorList>
            <person name="Poehlein A."/>
            <person name="Wemheuer F."/>
            <person name="Hollensteiner J."/>
            <person name="Wemheuer B."/>
        </authorList>
    </citation>
    <scope>NUCLEOTIDE SEQUENCE [LARGE SCALE GENOMIC DNA]</scope>
    <source>
        <strain evidence="6 7">GM4FR</strain>
    </source>
</reference>
<dbReference type="InterPro" id="IPR058163">
    <property type="entry name" value="LysR-type_TF_proteobact-type"/>
</dbReference>
<dbReference type="PROSITE" id="PS50931">
    <property type="entry name" value="HTH_LYSR"/>
    <property type="match status" value="1"/>
</dbReference>
<dbReference type="PANTHER" id="PTHR30537">
    <property type="entry name" value="HTH-TYPE TRANSCRIPTIONAL REGULATOR"/>
    <property type="match status" value="1"/>
</dbReference>
<dbReference type="OrthoDB" id="9786526at2"/>
<comment type="caution">
    <text evidence="6">The sequence shown here is derived from an EMBL/GenBank/DDBJ whole genome shotgun (WGS) entry which is preliminary data.</text>
</comment>
<dbReference type="AlphaFoldDB" id="A0A1Q9RBC6"/>
<dbReference type="RefSeq" id="WP_075801450.1">
    <property type="nucleotide sequence ID" value="NZ_MKZO01000004.1"/>
</dbReference>
<keyword evidence="2" id="KW-0805">Transcription regulation</keyword>
<dbReference type="EMBL" id="MKZO01000004">
    <property type="protein sequence ID" value="OLS64625.1"/>
    <property type="molecule type" value="Genomic_DNA"/>
</dbReference>
<dbReference type="InterPro" id="IPR036388">
    <property type="entry name" value="WH-like_DNA-bd_sf"/>
</dbReference>
<dbReference type="Gene3D" id="3.40.190.290">
    <property type="match status" value="1"/>
</dbReference>